<evidence type="ECO:0008006" key="3">
    <source>
        <dbReference type="Google" id="ProtNLM"/>
    </source>
</evidence>
<dbReference type="GO" id="GO:0005737">
    <property type="term" value="C:cytoplasm"/>
    <property type="evidence" value="ECO:0007669"/>
    <property type="project" value="TreeGrafter"/>
</dbReference>
<dbReference type="PANTHER" id="PTHR13601:SF2">
    <property type="entry name" value="GAMETOGENETIN-BINDING PROTEIN 2"/>
    <property type="match status" value="1"/>
</dbReference>
<dbReference type="InterPro" id="IPR026073">
    <property type="entry name" value="GGNBP2"/>
</dbReference>
<sequence>MAKLVGVYGEKTELLKRQLPLVVYENVKMVMDLNWLGCLYGNSIVCPKEVDKFLETFNTLTREEIREAFVVNEKDFFSLLKDTVPCVGCRRSVEKLYEQLKRSGHPTLEPLVIQSNGNLVIQEKHLDWPLRICSLLHEHSAKLTQLLESQLRSKKSHRCILHSLEYHRIARPTWKEVWDSMRPQCRKEVLLIPSTTLMITLENYLQKHRFCGDCRTKVLKAYWLLVEEPEPTREKGFIPGLYSGIKRCMPDKHLHLPSNTDYVSSIIARAQPDVMSSGERHAKTLEVAQGEIITCLGLVVHERLNRIQMRMKEEETTCQVLAAVAVDALSRNFQRAVDSKRGITKLELLYNEITKEEIAKQQRKEQKKLKKKKRKERKACETKADQANEFLDTSCSASSCALDENIPPLCSAENPNVELNVKKEDRSCSCEYGHDCGYSSGNNNAGSSPSSPEGSEACDEFCNEGVCHRSLKSSVTPEPVIPPNRTFTLSLEQMLEETASSDEESFIPLEDVRAFQARDNIPQKREELRQTLRMRFAQLCANNQNY</sequence>
<evidence type="ECO:0000313" key="2">
    <source>
        <dbReference type="Proteomes" id="UP000494040"/>
    </source>
</evidence>
<name>A0A8I6RA03_CIMLE</name>
<keyword evidence="2" id="KW-1185">Reference proteome</keyword>
<dbReference type="RefSeq" id="XP_014240539.1">
    <property type="nucleotide sequence ID" value="XM_014385053.2"/>
</dbReference>
<evidence type="ECO:0000313" key="1">
    <source>
        <dbReference type="EnsemblMetazoa" id="XP_014240539.1"/>
    </source>
</evidence>
<dbReference type="Proteomes" id="UP000494040">
    <property type="component" value="Unassembled WGS sequence"/>
</dbReference>
<dbReference type="KEGG" id="clec:106661558"/>
<dbReference type="GeneID" id="106661558"/>
<dbReference type="AlphaFoldDB" id="A0A8I6RA03"/>
<protein>
    <recommendedName>
        <fullName evidence="3">Gametogenetin-binding protein 2-like</fullName>
    </recommendedName>
</protein>
<organism evidence="1 2">
    <name type="scientific">Cimex lectularius</name>
    <name type="common">Bed bug</name>
    <name type="synonym">Acanthia lectularia</name>
    <dbReference type="NCBI Taxonomy" id="79782"/>
    <lineage>
        <taxon>Eukaryota</taxon>
        <taxon>Metazoa</taxon>
        <taxon>Ecdysozoa</taxon>
        <taxon>Arthropoda</taxon>
        <taxon>Hexapoda</taxon>
        <taxon>Insecta</taxon>
        <taxon>Pterygota</taxon>
        <taxon>Neoptera</taxon>
        <taxon>Paraneoptera</taxon>
        <taxon>Hemiptera</taxon>
        <taxon>Heteroptera</taxon>
        <taxon>Panheteroptera</taxon>
        <taxon>Cimicomorpha</taxon>
        <taxon>Cimicidae</taxon>
        <taxon>Cimex</taxon>
    </lineage>
</organism>
<dbReference type="OMA" id="MMLMDLN"/>
<dbReference type="OrthoDB" id="2422440at2759"/>
<accession>A0A8I6RA03</accession>
<dbReference type="PANTHER" id="PTHR13601">
    <property type="entry name" value="GAMETOGENETIN-BINDING PROTEIN 2"/>
    <property type="match status" value="1"/>
</dbReference>
<proteinExistence type="predicted"/>
<reference evidence="1" key="1">
    <citation type="submission" date="2022-01" db="UniProtKB">
        <authorList>
            <consortium name="EnsemblMetazoa"/>
        </authorList>
    </citation>
    <scope>IDENTIFICATION</scope>
</reference>
<dbReference type="EnsemblMetazoa" id="XM_014385053.2">
    <property type="protein sequence ID" value="XP_014240539.1"/>
    <property type="gene ID" value="LOC106661558"/>
</dbReference>
<dbReference type="GO" id="GO:0005634">
    <property type="term" value="C:nucleus"/>
    <property type="evidence" value="ECO:0007669"/>
    <property type="project" value="TreeGrafter"/>
</dbReference>